<keyword evidence="8 10" id="KW-0131">Cell cycle</keyword>
<dbReference type="NCBIfam" id="TIGR01133">
    <property type="entry name" value="murG"/>
    <property type="match status" value="1"/>
</dbReference>
<feature type="binding site" evidence="10">
    <location>
        <position position="197"/>
    </location>
    <ligand>
        <name>UDP-N-acetyl-alpha-D-glucosamine</name>
        <dbReference type="ChEBI" id="CHEBI:57705"/>
    </ligand>
</feature>
<dbReference type="GO" id="GO:0016757">
    <property type="term" value="F:glycosyltransferase activity"/>
    <property type="evidence" value="ECO:0007669"/>
    <property type="project" value="UniProtKB-KW"/>
</dbReference>
<comment type="similarity">
    <text evidence="10">Belongs to the glycosyltransferase 28 family. MurG subfamily.</text>
</comment>
<evidence type="ECO:0000259" key="12">
    <source>
        <dbReference type="Pfam" id="PF04101"/>
    </source>
</evidence>
<evidence type="ECO:0000256" key="3">
    <source>
        <dbReference type="ARBA" id="ARBA00022676"/>
    </source>
</evidence>
<keyword evidence="1 10" id="KW-1003">Cell membrane</keyword>
<evidence type="ECO:0000256" key="9">
    <source>
        <dbReference type="ARBA" id="ARBA00023316"/>
    </source>
</evidence>
<comment type="caution">
    <text evidence="10">Lacks conserved residue(s) required for the propagation of feature annotation.</text>
</comment>
<evidence type="ECO:0000256" key="7">
    <source>
        <dbReference type="ARBA" id="ARBA00023136"/>
    </source>
</evidence>
<evidence type="ECO:0000256" key="8">
    <source>
        <dbReference type="ARBA" id="ARBA00023306"/>
    </source>
</evidence>
<dbReference type="Proteomes" id="UP001056708">
    <property type="component" value="Chromosome"/>
</dbReference>
<proteinExistence type="inferred from homology"/>
<keyword evidence="5 10" id="KW-0133">Cell shape</keyword>
<keyword evidence="4 10" id="KW-0808">Transferase</keyword>
<evidence type="ECO:0000256" key="5">
    <source>
        <dbReference type="ARBA" id="ARBA00022960"/>
    </source>
</evidence>
<keyword evidence="3 10" id="KW-0328">Glycosyltransferase</keyword>
<feature type="binding site" evidence="10">
    <location>
        <position position="291"/>
    </location>
    <ligand>
        <name>UDP-N-acetyl-alpha-D-glucosamine</name>
        <dbReference type="ChEBI" id="CHEBI:57705"/>
    </ligand>
</feature>
<name>A0ABY5AQY8_9CYAN</name>
<feature type="binding site" evidence="10">
    <location>
        <position position="171"/>
    </location>
    <ligand>
        <name>UDP-N-acetyl-alpha-D-glucosamine</name>
        <dbReference type="ChEBI" id="CHEBI:57705"/>
    </ligand>
</feature>
<evidence type="ECO:0000256" key="10">
    <source>
        <dbReference type="HAMAP-Rule" id="MF_00033"/>
    </source>
</evidence>
<comment type="pathway">
    <text evidence="10">Cell wall biogenesis; peptidoglycan biosynthesis.</text>
</comment>
<feature type="binding site" evidence="10">
    <location>
        <position position="130"/>
    </location>
    <ligand>
        <name>UDP-N-acetyl-alpha-D-glucosamine</name>
        <dbReference type="ChEBI" id="CHEBI:57705"/>
    </ligand>
</feature>
<dbReference type="Pfam" id="PF04101">
    <property type="entry name" value="Glyco_tran_28_C"/>
    <property type="match status" value="1"/>
</dbReference>
<comment type="function">
    <text evidence="10">Cell wall formation. Catalyzes the transfer of a GlcNAc subunit on undecaprenyl-pyrophosphoryl-MurNAc-pentapeptide (lipid intermediate I) to form undecaprenyl-pyrophosphoryl-MurNAc-(pentapeptide)GlcNAc (lipid intermediate II).</text>
</comment>
<keyword evidence="14" id="KW-1185">Reference proteome</keyword>
<dbReference type="InterPro" id="IPR007235">
    <property type="entry name" value="Glyco_trans_28_C"/>
</dbReference>
<feature type="domain" description="Glycosyl transferase family 28 C-terminal" evidence="12">
    <location>
        <begin position="191"/>
        <end position="350"/>
    </location>
</feature>
<evidence type="ECO:0000313" key="13">
    <source>
        <dbReference type="EMBL" id="USR91283.1"/>
    </source>
</evidence>
<organism evidence="13 14">
    <name type="scientific">Phormidium yuhuli AB48</name>
    <dbReference type="NCBI Taxonomy" id="2940671"/>
    <lineage>
        <taxon>Bacteria</taxon>
        <taxon>Bacillati</taxon>
        <taxon>Cyanobacteriota</taxon>
        <taxon>Cyanophyceae</taxon>
        <taxon>Oscillatoriophycideae</taxon>
        <taxon>Oscillatoriales</taxon>
        <taxon>Oscillatoriaceae</taxon>
        <taxon>Phormidium</taxon>
        <taxon>Phormidium yuhuli</taxon>
    </lineage>
</organism>
<evidence type="ECO:0000256" key="4">
    <source>
        <dbReference type="ARBA" id="ARBA00022679"/>
    </source>
</evidence>
<dbReference type="EC" id="2.4.1.227" evidence="10"/>
<dbReference type="CDD" id="cd03785">
    <property type="entry name" value="GT28_MurG"/>
    <property type="match status" value="1"/>
</dbReference>
<protein>
    <recommendedName>
        <fullName evidence="10">UDP-N-acetylglucosamine--N-acetylmuramyl-(pentapeptide) pyrophosphoryl-undecaprenol N-acetylglucosamine transferase</fullName>
        <ecNumber evidence="10">2.4.1.227</ecNumber>
    </recommendedName>
    <alternativeName>
        <fullName evidence="10">Undecaprenyl-PP-MurNAc-pentapeptide-UDPGlcNAc GlcNAc transferase</fullName>
    </alternativeName>
</protein>
<reference evidence="13" key="1">
    <citation type="submission" date="2022-06" db="EMBL/GenBank/DDBJ databases">
        <title>Genome sequence of Phormidium yuhuli AB48 isolated from an industrial photobioreactor environment.</title>
        <authorList>
            <person name="Qiu Y."/>
            <person name="Noonan A.J.C."/>
            <person name="Dofher K."/>
            <person name="Koch M."/>
            <person name="Kieft B."/>
            <person name="Lin X."/>
            <person name="Ziels R.M."/>
            <person name="Hallam S.J."/>
        </authorList>
    </citation>
    <scope>NUCLEOTIDE SEQUENCE</scope>
    <source>
        <strain evidence="13">AB48</strain>
    </source>
</reference>
<evidence type="ECO:0000256" key="6">
    <source>
        <dbReference type="ARBA" id="ARBA00022984"/>
    </source>
</evidence>
<feature type="binding site" evidence="10">
    <location>
        <begin position="21"/>
        <end position="23"/>
    </location>
    <ligand>
        <name>UDP-N-acetyl-alpha-D-glucosamine</name>
        <dbReference type="ChEBI" id="CHEBI:57705"/>
    </ligand>
</feature>
<evidence type="ECO:0000259" key="11">
    <source>
        <dbReference type="Pfam" id="PF03033"/>
    </source>
</evidence>
<evidence type="ECO:0000313" key="14">
    <source>
        <dbReference type="Proteomes" id="UP001056708"/>
    </source>
</evidence>
<keyword evidence="6 10" id="KW-0573">Peptidoglycan synthesis</keyword>
<sequence length="364" mass="39932">MFIVERPHSASKRLLIAASGTGGHVFPALATAECLSDVEIEWLGVPDRLERQLLGDRYPLHFVQVEGFQSRPGLSTLRVLYRLLRATLTCRRLLQRGQFDGVLTTGGYIAAPAILAARSLDLPVILHESNAIPGKVSKWFARWCDLIAVGFPEAGRRLTQYPTLHLGTPVRASFLEPPPLDLDIPEGVPLIVVMGGSQGAVAVNQRVRQAAPAWFDLGAWVVHLTGENDPDADSLQHPQYRSMPFYHNVAALLQRADLAISRAGSGSLTELAITQTPAILIPFPYAAEDHQFHNAIGFMEAGAARLFRQEHLSPQQLETEVTTLLKDSTQLQQMTTAMAQLAIPDSAKRLAEAVRQHLDARNKS</sequence>
<dbReference type="Gene3D" id="3.40.50.2000">
    <property type="entry name" value="Glycogen Phosphorylase B"/>
    <property type="match status" value="2"/>
</dbReference>
<evidence type="ECO:0000256" key="1">
    <source>
        <dbReference type="ARBA" id="ARBA00022475"/>
    </source>
</evidence>
<dbReference type="PANTHER" id="PTHR21015">
    <property type="entry name" value="UDP-N-ACETYLGLUCOSAMINE--N-ACETYLMURAMYL-(PENTAPEPTIDE) PYROPHOSPHORYL-UNDECAPRENOL N-ACETYLGLUCOSAMINE TRANSFERASE 1"/>
    <property type="match status" value="1"/>
</dbReference>
<gene>
    <name evidence="10 13" type="primary">murG</name>
    <name evidence="13" type="ORF">NEA10_00635</name>
</gene>
<keyword evidence="2 10" id="KW-0132">Cell division</keyword>
<accession>A0ABY5AQY8</accession>
<keyword evidence="9 10" id="KW-0961">Cell wall biogenesis/degradation</keyword>
<dbReference type="PANTHER" id="PTHR21015:SF22">
    <property type="entry name" value="GLYCOSYLTRANSFERASE"/>
    <property type="match status" value="1"/>
</dbReference>
<evidence type="ECO:0000256" key="2">
    <source>
        <dbReference type="ARBA" id="ARBA00022618"/>
    </source>
</evidence>
<dbReference type="InterPro" id="IPR006009">
    <property type="entry name" value="GlcNAc_MurG"/>
</dbReference>
<keyword evidence="7 10" id="KW-0472">Membrane</keyword>
<feature type="domain" description="Glycosyltransferase family 28 N-terminal" evidence="11">
    <location>
        <begin position="15"/>
        <end position="148"/>
    </location>
</feature>
<dbReference type="SUPFAM" id="SSF53756">
    <property type="entry name" value="UDP-Glycosyltransferase/glycogen phosphorylase"/>
    <property type="match status" value="1"/>
</dbReference>
<dbReference type="InterPro" id="IPR004276">
    <property type="entry name" value="GlycoTrans_28_N"/>
</dbReference>
<dbReference type="Pfam" id="PF03033">
    <property type="entry name" value="Glyco_transf_28"/>
    <property type="match status" value="1"/>
</dbReference>
<dbReference type="HAMAP" id="MF_00033">
    <property type="entry name" value="MurG"/>
    <property type="match status" value="1"/>
</dbReference>
<comment type="subcellular location">
    <subcellularLocation>
        <location evidence="10">Cell membrane</location>
        <topology evidence="10">Peripheral membrane protein</topology>
        <orientation evidence="10">Cytoplasmic side</orientation>
    </subcellularLocation>
</comment>
<dbReference type="EMBL" id="CP098611">
    <property type="protein sequence ID" value="USR91283.1"/>
    <property type="molecule type" value="Genomic_DNA"/>
</dbReference>
<comment type="catalytic activity">
    <reaction evidence="10">
        <text>di-trans,octa-cis-undecaprenyl diphospho-N-acetyl-alpha-D-muramoyl-L-alanyl-D-glutamyl-meso-2,6-diaminopimeloyl-D-alanyl-D-alanine + UDP-N-acetyl-alpha-D-glucosamine = di-trans,octa-cis-undecaprenyl diphospho-[N-acetyl-alpha-D-glucosaminyl-(1-&gt;4)]-N-acetyl-alpha-D-muramoyl-L-alanyl-D-glutamyl-meso-2,6-diaminopimeloyl-D-alanyl-D-alanine + UDP + H(+)</text>
        <dbReference type="Rhea" id="RHEA:31227"/>
        <dbReference type="ChEBI" id="CHEBI:15378"/>
        <dbReference type="ChEBI" id="CHEBI:57705"/>
        <dbReference type="ChEBI" id="CHEBI:58223"/>
        <dbReference type="ChEBI" id="CHEBI:61387"/>
        <dbReference type="ChEBI" id="CHEBI:61388"/>
        <dbReference type="EC" id="2.4.1.227"/>
    </reaction>
</comment>